<dbReference type="InterPro" id="IPR038330">
    <property type="entry name" value="TspO/MBR-related_sf"/>
</dbReference>
<keyword evidence="3" id="KW-1185">Reference proteome</keyword>
<keyword evidence="1" id="KW-0812">Transmembrane</keyword>
<feature type="transmembrane region" description="Helical" evidence="1">
    <location>
        <begin position="164"/>
        <end position="181"/>
    </location>
</feature>
<gene>
    <name evidence="2" type="ORF">F3W81_02060</name>
</gene>
<proteinExistence type="predicted"/>
<evidence type="ECO:0000256" key="1">
    <source>
        <dbReference type="SAM" id="Phobius"/>
    </source>
</evidence>
<reference evidence="2 3" key="1">
    <citation type="submission" date="2019-10" db="EMBL/GenBank/DDBJ databases">
        <title>Pseudopuniceibacterium sp. HQ09 islated from Antarctica.</title>
        <authorList>
            <person name="Liao L."/>
            <person name="Su S."/>
            <person name="Chen B."/>
            <person name="Yu Y."/>
        </authorList>
    </citation>
    <scope>NUCLEOTIDE SEQUENCE [LARGE SCALE GENOMIC DNA]</scope>
    <source>
        <strain evidence="2 3">HQ09</strain>
    </source>
</reference>
<feature type="transmembrane region" description="Helical" evidence="1">
    <location>
        <begin position="188"/>
        <end position="204"/>
    </location>
</feature>
<evidence type="ECO:0000313" key="3">
    <source>
        <dbReference type="Proteomes" id="UP000594118"/>
    </source>
</evidence>
<keyword evidence="1" id="KW-0472">Membrane</keyword>
<evidence type="ECO:0000313" key="2">
    <source>
        <dbReference type="EMBL" id="QOL79709.1"/>
    </source>
</evidence>
<dbReference type="KEGG" id="pshq:F3W81_02060"/>
<name>A0A7L9WHI5_9RHOB</name>
<dbReference type="AlphaFoldDB" id="A0A7L9WHI5"/>
<dbReference type="EMBL" id="CP045201">
    <property type="protein sequence ID" value="QOL79709.1"/>
    <property type="molecule type" value="Genomic_DNA"/>
</dbReference>
<feature type="transmembrane region" description="Helical" evidence="1">
    <location>
        <begin position="134"/>
        <end position="158"/>
    </location>
</feature>
<feature type="transmembrane region" description="Helical" evidence="1">
    <location>
        <begin position="104"/>
        <end position="122"/>
    </location>
</feature>
<feature type="transmembrane region" description="Helical" evidence="1">
    <location>
        <begin position="47"/>
        <end position="69"/>
    </location>
</feature>
<protein>
    <submittedName>
        <fullName evidence="2">Uncharacterized protein</fullName>
    </submittedName>
</protein>
<dbReference type="RefSeq" id="WP_193082023.1">
    <property type="nucleotide sequence ID" value="NZ_CP045201.1"/>
</dbReference>
<keyword evidence="1" id="KW-1133">Transmembrane helix</keyword>
<sequence>MKRMKAILVLVATVAFMLSPVLSSGFSGFTADQFPIPQNDPPIQPTGWTFAVIWSVIYLWLLVMAVYGLVKRADNPDWDRVRWPLIASLAIGATWIPVANLSPLWATLLIWAMLGTALWALIRTPARDGLWLQAPIGLYAGWLTAAANVGTAVVATGYGAVPVQPVHAAFLIVASWIALTLARMGPGYPFYVLAMIWASFGILVDNLQAGRWIFAALAGVILLVLIPTGWQNYTRAKARLAKA</sequence>
<organism evidence="2 3">
    <name type="scientific">Pseudooceanicola spongiae</name>
    <dbReference type="NCBI Taxonomy" id="2613965"/>
    <lineage>
        <taxon>Bacteria</taxon>
        <taxon>Pseudomonadati</taxon>
        <taxon>Pseudomonadota</taxon>
        <taxon>Alphaproteobacteria</taxon>
        <taxon>Rhodobacterales</taxon>
        <taxon>Paracoccaceae</taxon>
        <taxon>Pseudooceanicola</taxon>
    </lineage>
</organism>
<feature type="transmembrane region" description="Helical" evidence="1">
    <location>
        <begin position="210"/>
        <end position="230"/>
    </location>
</feature>
<accession>A0A7L9WHI5</accession>
<feature type="transmembrane region" description="Helical" evidence="1">
    <location>
        <begin position="81"/>
        <end position="98"/>
    </location>
</feature>
<dbReference type="Proteomes" id="UP000594118">
    <property type="component" value="Chromosome"/>
</dbReference>
<dbReference type="Gene3D" id="1.20.1260.100">
    <property type="entry name" value="TspO/MBR protein"/>
    <property type="match status" value="1"/>
</dbReference>